<reference evidence="2" key="2">
    <citation type="submission" date="2020-11" db="EMBL/GenBank/DDBJ databases">
        <authorList>
            <person name="McCartney M.A."/>
            <person name="Auch B."/>
            <person name="Kono T."/>
            <person name="Mallez S."/>
            <person name="Becker A."/>
            <person name="Gohl D.M."/>
            <person name="Silverstein K.A.T."/>
            <person name="Koren S."/>
            <person name="Bechman K.B."/>
            <person name="Herman A."/>
            <person name="Abrahante J.E."/>
            <person name="Garbe J."/>
        </authorList>
    </citation>
    <scope>NUCLEOTIDE SEQUENCE</scope>
    <source>
        <strain evidence="2">Duluth1</strain>
        <tissue evidence="2">Whole animal</tissue>
    </source>
</reference>
<dbReference type="OrthoDB" id="6046730at2759"/>
<accession>A0A9D4DVP9</accession>
<feature type="transmembrane region" description="Helical" evidence="1">
    <location>
        <begin position="6"/>
        <end position="23"/>
    </location>
</feature>
<reference evidence="2" key="1">
    <citation type="journal article" date="2019" name="bioRxiv">
        <title>The Genome of the Zebra Mussel, Dreissena polymorpha: A Resource for Invasive Species Research.</title>
        <authorList>
            <person name="McCartney M.A."/>
            <person name="Auch B."/>
            <person name="Kono T."/>
            <person name="Mallez S."/>
            <person name="Zhang Y."/>
            <person name="Obille A."/>
            <person name="Becker A."/>
            <person name="Abrahante J.E."/>
            <person name="Garbe J."/>
            <person name="Badalamenti J.P."/>
            <person name="Herman A."/>
            <person name="Mangelson H."/>
            <person name="Liachko I."/>
            <person name="Sullivan S."/>
            <person name="Sone E.D."/>
            <person name="Koren S."/>
            <person name="Silverstein K.A.T."/>
            <person name="Beckman K.B."/>
            <person name="Gohl D.M."/>
        </authorList>
    </citation>
    <scope>NUCLEOTIDE SEQUENCE</scope>
    <source>
        <strain evidence="2">Duluth1</strain>
        <tissue evidence="2">Whole animal</tissue>
    </source>
</reference>
<comment type="caution">
    <text evidence="2">The sequence shown here is derived from an EMBL/GenBank/DDBJ whole genome shotgun (WGS) entry which is preliminary data.</text>
</comment>
<organism evidence="2 3">
    <name type="scientific">Dreissena polymorpha</name>
    <name type="common">Zebra mussel</name>
    <name type="synonym">Mytilus polymorpha</name>
    <dbReference type="NCBI Taxonomy" id="45954"/>
    <lineage>
        <taxon>Eukaryota</taxon>
        <taxon>Metazoa</taxon>
        <taxon>Spiralia</taxon>
        <taxon>Lophotrochozoa</taxon>
        <taxon>Mollusca</taxon>
        <taxon>Bivalvia</taxon>
        <taxon>Autobranchia</taxon>
        <taxon>Heteroconchia</taxon>
        <taxon>Euheterodonta</taxon>
        <taxon>Imparidentia</taxon>
        <taxon>Neoheterodontei</taxon>
        <taxon>Myida</taxon>
        <taxon>Dreissenoidea</taxon>
        <taxon>Dreissenidae</taxon>
        <taxon>Dreissena</taxon>
    </lineage>
</organism>
<gene>
    <name evidence="2" type="ORF">DPMN_170161</name>
</gene>
<keyword evidence="1" id="KW-0472">Membrane</keyword>
<sequence length="390" mass="44602">MGTRRLFYGALSASFLFTVLTMLQTNISMRMRTLQSSQDGNNRVVTLEKSREVTIHQRQQEAAINLNVHLNVSLENIPESLCLFLKNRNQEDKLRNASILNMHTVDSTPKNNHKIVETDSFLTLFATWKAENDTKEKIHNFTFVNWARMKPAVNPVLFTDSPVLAATAREYGWNVLPLPTTNVYGLPILKLMFLEAIKQYNSHFYGYANSDILFTNNLILTLASILYQSPHTNYTLVTGLRTNVYNLNETESATSVSLTMTAATRGQVFQPSAEDYFITTRDYPWDSLPDLVVGFIAYDNYLVLNARYQHHNVIDASKTILAIHQSNGLDVFESHIKLNADYNKVLLRKLWFNINPPYIKGFLSCIEKYVDVVQDIIVIKTRTPPNDCKF</sequence>
<evidence type="ECO:0000313" key="2">
    <source>
        <dbReference type="EMBL" id="KAH3768942.1"/>
    </source>
</evidence>
<name>A0A9D4DVP9_DREPO</name>
<keyword evidence="1" id="KW-0812">Transmembrane</keyword>
<keyword evidence="3" id="KW-1185">Reference proteome</keyword>
<dbReference type="Proteomes" id="UP000828390">
    <property type="component" value="Unassembled WGS sequence"/>
</dbReference>
<evidence type="ECO:0000313" key="3">
    <source>
        <dbReference type="Proteomes" id="UP000828390"/>
    </source>
</evidence>
<proteinExistence type="predicted"/>
<protein>
    <submittedName>
        <fullName evidence="2">Uncharacterized protein</fullName>
    </submittedName>
</protein>
<evidence type="ECO:0000256" key="1">
    <source>
        <dbReference type="SAM" id="Phobius"/>
    </source>
</evidence>
<keyword evidence="1" id="KW-1133">Transmembrane helix</keyword>
<dbReference type="EMBL" id="JAIWYP010000009">
    <property type="protein sequence ID" value="KAH3768942.1"/>
    <property type="molecule type" value="Genomic_DNA"/>
</dbReference>
<dbReference type="AlphaFoldDB" id="A0A9D4DVP9"/>